<evidence type="ECO:0000313" key="10">
    <source>
        <dbReference type="EMBL" id="SMN19000.1"/>
    </source>
</evidence>
<dbReference type="AlphaFoldDB" id="A0A1X7R0P1"/>
<organism evidence="10 11">
    <name type="scientific">Maudiozyma saulgeensis</name>
    <dbReference type="NCBI Taxonomy" id="1789683"/>
    <lineage>
        <taxon>Eukaryota</taxon>
        <taxon>Fungi</taxon>
        <taxon>Dikarya</taxon>
        <taxon>Ascomycota</taxon>
        <taxon>Saccharomycotina</taxon>
        <taxon>Saccharomycetes</taxon>
        <taxon>Saccharomycetales</taxon>
        <taxon>Saccharomycetaceae</taxon>
        <taxon>Maudiozyma</taxon>
    </lineage>
</organism>
<dbReference type="Proteomes" id="UP000196158">
    <property type="component" value="Unassembled WGS sequence"/>
</dbReference>
<comment type="caution">
    <text evidence="9">Lacks conserved residue(s) required for the propagation of feature annotation.</text>
</comment>
<reference evidence="10 11" key="1">
    <citation type="submission" date="2017-04" db="EMBL/GenBank/DDBJ databases">
        <authorList>
            <person name="Afonso C.L."/>
            <person name="Miller P.J."/>
            <person name="Scott M.A."/>
            <person name="Spackman E."/>
            <person name="Goraichik I."/>
            <person name="Dimitrov K.M."/>
            <person name="Suarez D.L."/>
            <person name="Swayne D.E."/>
        </authorList>
    </citation>
    <scope>NUCLEOTIDE SEQUENCE [LARGE SCALE GENOMIC DNA]</scope>
</reference>
<keyword evidence="7 9" id="KW-0496">Mitochondrion</keyword>
<evidence type="ECO:0000256" key="4">
    <source>
        <dbReference type="ARBA" id="ARBA00022692"/>
    </source>
</evidence>
<dbReference type="GO" id="GO:0005743">
    <property type="term" value="C:mitochondrial inner membrane"/>
    <property type="evidence" value="ECO:0007669"/>
    <property type="project" value="UniProtKB-SubCell"/>
</dbReference>
<evidence type="ECO:0000256" key="5">
    <source>
        <dbReference type="ARBA" id="ARBA00022792"/>
    </source>
</evidence>
<keyword evidence="4 9" id="KW-0812">Transmembrane</keyword>
<protein>
    <recommendedName>
        <fullName evidence="9">Mitochondrial pyruvate carrier</fullName>
    </recommendedName>
</protein>
<evidence type="ECO:0000313" key="11">
    <source>
        <dbReference type="Proteomes" id="UP000196158"/>
    </source>
</evidence>
<evidence type="ECO:0000256" key="2">
    <source>
        <dbReference type="ARBA" id="ARBA00006416"/>
    </source>
</evidence>
<keyword evidence="3 9" id="KW-0813">Transport</keyword>
<evidence type="ECO:0000256" key="3">
    <source>
        <dbReference type="ARBA" id="ARBA00022448"/>
    </source>
</evidence>
<dbReference type="PANTHER" id="PTHR14154">
    <property type="entry name" value="UPF0041 BRAIN PROTEIN 44-RELATED"/>
    <property type="match status" value="1"/>
</dbReference>
<keyword evidence="8 9" id="KW-0472">Membrane</keyword>
<comment type="similarity">
    <text evidence="2 9">Belongs to the mitochondrial pyruvate carrier (MPC) (TC 2.A.105) family.</text>
</comment>
<proteinExistence type="inferred from homology"/>
<evidence type="ECO:0000256" key="1">
    <source>
        <dbReference type="ARBA" id="ARBA00004448"/>
    </source>
</evidence>
<keyword evidence="5 9" id="KW-0999">Mitochondrion inner membrane</keyword>
<dbReference type="EMBL" id="FXLY01000003">
    <property type="protein sequence ID" value="SMN19000.1"/>
    <property type="molecule type" value="Genomic_DNA"/>
</dbReference>
<feature type="transmembrane region" description="Helical" evidence="9">
    <location>
        <begin position="55"/>
        <end position="75"/>
    </location>
</feature>
<keyword evidence="11" id="KW-1185">Reference proteome</keyword>
<sequence>MSQPVQRAAARSLIQKYINKETLKYVFTTHFWGPVSNFGIPIAAIYDLKKDPTLISGPMTFALIAYSGVFMRYALAVSPKNFLLFGCHFTNEIAQMSQGYRYINYTYFTSDEEKAKIASKYEQQANDAAAAAAAAAASQAPEASST</sequence>
<gene>
    <name evidence="10" type="ORF">KASA_0P01298G</name>
</gene>
<keyword evidence="6 9" id="KW-1133">Transmembrane helix</keyword>
<evidence type="ECO:0000256" key="9">
    <source>
        <dbReference type="RuleBase" id="RU363100"/>
    </source>
</evidence>
<comment type="function">
    <text evidence="9">Mediates the uptake of pyruvate into mitochondria.</text>
</comment>
<evidence type="ECO:0000256" key="6">
    <source>
        <dbReference type="ARBA" id="ARBA00022989"/>
    </source>
</evidence>
<dbReference type="InterPro" id="IPR005336">
    <property type="entry name" value="MPC"/>
</dbReference>
<name>A0A1X7R0P1_9SACH</name>
<dbReference type="OrthoDB" id="1697690at2759"/>
<evidence type="ECO:0000256" key="7">
    <source>
        <dbReference type="ARBA" id="ARBA00023128"/>
    </source>
</evidence>
<dbReference type="Pfam" id="PF03650">
    <property type="entry name" value="MPC"/>
    <property type="match status" value="1"/>
</dbReference>
<accession>A0A1X7R0P1</accession>
<dbReference type="STRING" id="1789683.A0A1X7R0P1"/>
<evidence type="ECO:0000256" key="8">
    <source>
        <dbReference type="ARBA" id="ARBA00023136"/>
    </source>
</evidence>
<dbReference type="GO" id="GO:0006850">
    <property type="term" value="P:pyruvate import into mitochondria"/>
    <property type="evidence" value="ECO:0007669"/>
    <property type="project" value="InterPro"/>
</dbReference>
<comment type="subcellular location">
    <subcellularLocation>
        <location evidence="1 9">Mitochondrion inner membrane</location>
        <topology evidence="1 9">Multi-pass membrane protein</topology>
    </subcellularLocation>
</comment>